<evidence type="ECO:0000313" key="1">
    <source>
        <dbReference type="EMBL" id="PIN25847.1"/>
    </source>
</evidence>
<name>A0A2G9I7W1_9LAMI</name>
<keyword evidence="2" id="KW-1185">Reference proteome</keyword>
<reference evidence="2" key="1">
    <citation type="journal article" date="2018" name="Gigascience">
        <title>Genome assembly of the Pink Ipe (Handroanthus impetiginosus, Bignoniaceae), a highly valued, ecologically keystone Neotropical timber forest tree.</title>
        <authorList>
            <person name="Silva-Junior O.B."/>
            <person name="Grattapaglia D."/>
            <person name="Novaes E."/>
            <person name="Collevatti R.G."/>
        </authorList>
    </citation>
    <scope>NUCLEOTIDE SEQUENCE [LARGE SCALE GENOMIC DNA]</scope>
    <source>
        <strain evidence="2">cv. UFG-1</strain>
    </source>
</reference>
<dbReference type="PANTHER" id="PTHR33356:SF13">
    <property type="entry name" value="DUF4005 DOMAIN-CONTAINING PROTEIN"/>
    <property type="match status" value="1"/>
</dbReference>
<organism evidence="1 2">
    <name type="scientific">Handroanthus impetiginosus</name>
    <dbReference type="NCBI Taxonomy" id="429701"/>
    <lineage>
        <taxon>Eukaryota</taxon>
        <taxon>Viridiplantae</taxon>
        <taxon>Streptophyta</taxon>
        <taxon>Embryophyta</taxon>
        <taxon>Tracheophyta</taxon>
        <taxon>Spermatophyta</taxon>
        <taxon>Magnoliopsida</taxon>
        <taxon>eudicotyledons</taxon>
        <taxon>Gunneridae</taxon>
        <taxon>Pentapetalae</taxon>
        <taxon>asterids</taxon>
        <taxon>lamiids</taxon>
        <taxon>Lamiales</taxon>
        <taxon>Bignoniaceae</taxon>
        <taxon>Crescentiina</taxon>
        <taxon>Tabebuia alliance</taxon>
        <taxon>Handroanthus</taxon>
    </lineage>
</organism>
<sequence>MAQNRYGGLEHGVMQRPPLRHAWNTISHDDDHDQTAQEQFGFEVQQEHRHGMNSPSSAGKKSPLMFQGQWRCGKKGQRTRGCGGPGMQAVFLGSHTRSCGTGVFLPRTGGADPRFTNKPGVAPVLLPSRVVHALNLNVHELGQQIKAQPDQCKNMMKKMDEKMENKNKADDAYLSPEIFLPEEWIY</sequence>
<dbReference type="Proteomes" id="UP000231279">
    <property type="component" value="Unassembled WGS sequence"/>
</dbReference>
<gene>
    <name evidence="1" type="ORF">CDL12_01399</name>
</gene>
<dbReference type="PANTHER" id="PTHR33356">
    <property type="entry name" value="TIP41-LIKE PROTEIN"/>
    <property type="match status" value="1"/>
</dbReference>
<dbReference type="OrthoDB" id="1931548at2759"/>
<dbReference type="EMBL" id="NKXS01000174">
    <property type="protein sequence ID" value="PIN25847.1"/>
    <property type="molecule type" value="Genomic_DNA"/>
</dbReference>
<protein>
    <submittedName>
        <fullName evidence="1">Uncharacterized protein</fullName>
    </submittedName>
</protein>
<evidence type="ECO:0000313" key="2">
    <source>
        <dbReference type="Proteomes" id="UP000231279"/>
    </source>
</evidence>
<dbReference type="AlphaFoldDB" id="A0A2G9I7W1"/>
<accession>A0A2G9I7W1</accession>
<comment type="caution">
    <text evidence="1">The sequence shown here is derived from an EMBL/GenBank/DDBJ whole genome shotgun (WGS) entry which is preliminary data.</text>
</comment>
<proteinExistence type="predicted"/>
<dbReference type="STRING" id="429701.A0A2G9I7W1"/>